<dbReference type="AlphaFoldDB" id="A0A0A9DEU9"/>
<name>A0A0A9DEU9_ARUDO</name>
<organism evidence="1">
    <name type="scientific">Arundo donax</name>
    <name type="common">Giant reed</name>
    <name type="synonym">Donax arundinaceus</name>
    <dbReference type="NCBI Taxonomy" id="35708"/>
    <lineage>
        <taxon>Eukaryota</taxon>
        <taxon>Viridiplantae</taxon>
        <taxon>Streptophyta</taxon>
        <taxon>Embryophyta</taxon>
        <taxon>Tracheophyta</taxon>
        <taxon>Spermatophyta</taxon>
        <taxon>Magnoliopsida</taxon>
        <taxon>Liliopsida</taxon>
        <taxon>Poales</taxon>
        <taxon>Poaceae</taxon>
        <taxon>PACMAD clade</taxon>
        <taxon>Arundinoideae</taxon>
        <taxon>Arundineae</taxon>
        <taxon>Arundo</taxon>
    </lineage>
</organism>
<protein>
    <submittedName>
        <fullName evidence="1">Uncharacterized protein</fullName>
    </submittedName>
</protein>
<evidence type="ECO:0000313" key="1">
    <source>
        <dbReference type="EMBL" id="JAD85203.1"/>
    </source>
</evidence>
<proteinExistence type="predicted"/>
<accession>A0A0A9DEU9</accession>
<dbReference type="EMBL" id="GBRH01212692">
    <property type="protein sequence ID" value="JAD85203.1"/>
    <property type="molecule type" value="Transcribed_RNA"/>
</dbReference>
<reference evidence="1" key="2">
    <citation type="journal article" date="2015" name="Data Brief">
        <title>Shoot transcriptome of the giant reed, Arundo donax.</title>
        <authorList>
            <person name="Barrero R.A."/>
            <person name="Guerrero F.D."/>
            <person name="Moolhuijzen P."/>
            <person name="Goolsby J.A."/>
            <person name="Tidwell J."/>
            <person name="Bellgard S.E."/>
            <person name="Bellgard M.I."/>
        </authorList>
    </citation>
    <scope>NUCLEOTIDE SEQUENCE</scope>
    <source>
        <tissue evidence="1">Shoot tissue taken approximately 20 cm above the soil surface</tissue>
    </source>
</reference>
<sequence length="91" mass="10784">MLNIRRPRLMLQQLKLITRRNQLRMAPSTLTSNSTRCPQTLIWMKQDTRAMSMMMNASWTLTVLTRAIRLRHQSMSKSFTDSTEKMRQKVV</sequence>
<reference evidence="1" key="1">
    <citation type="submission" date="2014-09" db="EMBL/GenBank/DDBJ databases">
        <authorList>
            <person name="Magalhaes I.L.F."/>
            <person name="Oliveira U."/>
            <person name="Santos F.R."/>
            <person name="Vidigal T.H.D.A."/>
            <person name="Brescovit A.D."/>
            <person name="Santos A.J."/>
        </authorList>
    </citation>
    <scope>NUCLEOTIDE SEQUENCE</scope>
    <source>
        <tissue evidence="1">Shoot tissue taken approximately 20 cm above the soil surface</tissue>
    </source>
</reference>